<dbReference type="InterPro" id="IPR004843">
    <property type="entry name" value="Calcineurin-like_PHP"/>
</dbReference>
<feature type="compositionally biased region" description="Low complexity" evidence="5">
    <location>
        <begin position="10"/>
        <end position="20"/>
    </location>
</feature>
<evidence type="ECO:0000256" key="4">
    <source>
        <dbReference type="RuleBase" id="RU004273"/>
    </source>
</evidence>
<dbReference type="InterPro" id="IPR029052">
    <property type="entry name" value="Metallo-depent_PP-like"/>
</dbReference>
<evidence type="ECO:0000256" key="2">
    <source>
        <dbReference type="ARBA" id="ARBA00022723"/>
    </source>
</evidence>
<keyword evidence="4" id="KW-0378">Hydrolase</keyword>
<dbReference type="PRINTS" id="PR00114">
    <property type="entry name" value="STPHPHTASE"/>
</dbReference>
<dbReference type="Gene3D" id="3.60.21.10">
    <property type="match status" value="1"/>
</dbReference>
<dbReference type="SMART" id="SM00156">
    <property type="entry name" value="PP2Ac"/>
    <property type="match status" value="1"/>
</dbReference>
<evidence type="ECO:0000313" key="7">
    <source>
        <dbReference type="EnsemblProtists" id="EOD11426"/>
    </source>
</evidence>
<dbReference type="PROSITE" id="PS00125">
    <property type="entry name" value="SER_THR_PHOSPHATASE"/>
    <property type="match status" value="1"/>
</dbReference>
<comment type="similarity">
    <text evidence="4">Belongs to the PPP phosphatase family.</text>
</comment>
<keyword evidence="2" id="KW-0479">Metal-binding</keyword>
<dbReference type="GO" id="GO:0046872">
    <property type="term" value="F:metal ion binding"/>
    <property type="evidence" value="ECO:0007669"/>
    <property type="project" value="UniProtKB-KW"/>
</dbReference>
<evidence type="ECO:0000259" key="6">
    <source>
        <dbReference type="PROSITE" id="PS00125"/>
    </source>
</evidence>
<dbReference type="PANTHER" id="PTHR45668:SF5">
    <property type="entry name" value="SERINE_THREONINE-PROTEIN PHOSPHATASE 5"/>
    <property type="match status" value="1"/>
</dbReference>
<keyword evidence="3" id="KW-0464">Manganese</keyword>
<dbReference type="EnsemblProtists" id="EOD11426">
    <property type="protein sequence ID" value="EOD11426"/>
    <property type="gene ID" value="EMIHUDRAFT_428010"/>
</dbReference>
<dbReference type="AlphaFoldDB" id="A0A0D3IJJ1"/>
<feature type="compositionally biased region" description="Basic and acidic residues" evidence="5">
    <location>
        <begin position="21"/>
        <end position="31"/>
    </location>
</feature>
<dbReference type="RefSeq" id="XP_005763855.1">
    <property type="nucleotide sequence ID" value="XM_005763798.1"/>
</dbReference>
<dbReference type="GO" id="GO:0004722">
    <property type="term" value="F:protein serine/threonine phosphatase activity"/>
    <property type="evidence" value="ECO:0007669"/>
    <property type="project" value="UniProtKB-EC"/>
</dbReference>
<comment type="cofactor">
    <cofactor evidence="1">
        <name>Mn(2+)</name>
        <dbReference type="ChEBI" id="CHEBI:29035"/>
    </cofactor>
</comment>
<keyword evidence="8" id="KW-1185">Reference proteome</keyword>
<dbReference type="Proteomes" id="UP000013827">
    <property type="component" value="Unassembled WGS sequence"/>
</dbReference>
<feature type="compositionally biased region" description="Acidic residues" evidence="5">
    <location>
        <begin position="32"/>
        <end position="45"/>
    </location>
</feature>
<dbReference type="PANTHER" id="PTHR45668">
    <property type="entry name" value="SERINE/THREONINE-PROTEIN PHOSPHATASE 5-RELATED"/>
    <property type="match status" value="1"/>
</dbReference>
<dbReference type="InterPro" id="IPR006186">
    <property type="entry name" value="Ser/Thr-sp_prot-phosphatase"/>
</dbReference>
<dbReference type="HOGENOM" id="CLU_618855_0_0_1"/>
<comment type="catalytic activity">
    <reaction evidence="4">
        <text>O-phospho-L-threonyl-[protein] + H2O = L-threonyl-[protein] + phosphate</text>
        <dbReference type="Rhea" id="RHEA:47004"/>
        <dbReference type="Rhea" id="RHEA-COMP:11060"/>
        <dbReference type="Rhea" id="RHEA-COMP:11605"/>
        <dbReference type="ChEBI" id="CHEBI:15377"/>
        <dbReference type="ChEBI" id="CHEBI:30013"/>
        <dbReference type="ChEBI" id="CHEBI:43474"/>
        <dbReference type="ChEBI" id="CHEBI:61977"/>
        <dbReference type="EC" id="3.1.3.16"/>
    </reaction>
</comment>
<dbReference type="GeneID" id="17257564"/>
<feature type="region of interest" description="Disordered" evidence="5">
    <location>
        <begin position="1"/>
        <end position="45"/>
    </location>
</feature>
<dbReference type="InterPro" id="IPR051134">
    <property type="entry name" value="PPP_phosphatase"/>
</dbReference>
<reference evidence="8" key="1">
    <citation type="journal article" date="2013" name="Nature">
        <title>Pan genome of the phytoplankton Emiliania underpins its global distribution.</title>
        <authorList>
            <person name="Read B.A."/>
            <person name="Kegel J."/>
            <person name="Klute M.J."/>
            <person name="Kuo A."/>
            <person name="Lefebvre S.C."/>
            <person name="Maumus F."/>
            <person name="Mayer C."/>
            <person name="Miller J."/>
            <person name="Monier A."/>
            <person name="Salamov A."/>
            <person name="Young J."/>
            <person name="Aguilar M."/>
            <person name="Claverie J.M."/>
            <person name="Frickenhaus S."/>
            <person name="Gonzalez K."/>
            <person name="Herman E.K."/>
            <person name="Lin Y.C."/>
            <person name="Napier J."/>
            <person name="Ogata H."/>
            <person name="Sarno A.F."/>
            <person name="Shmutz J."/>
            <person name="Schroeder D."/>
            <person name="de Vargas C."/>
            <person name="Verret F."/>
            <person name="von Dassow P."/>
            <person name="Valentin K."/>
            <person name="Van de Peer Y."/>
            <person name="Wheeler G."/>
            <person name="Dacks J.B."/>
            <person name="Delwiche C.F."/>
            <person name="Dyhrman S.T."/>
            <person name="Glockner G."/>
            <person name="John U."/>
            <person name="Richards T."/>
            <person name="Worden A.Z."/>
            <person name="Zhang X."/>
            <person name="Grigoriev I.V."/>
            <person name="Allen A.E."/>
            <person name="Bidle K."/>
            <person name="Borodovsky M."/>
            <person name="Bowler C."/>
            <person name="Brownlee C."/>
            <person name="Cock J.M."/>
            <person name="Elias M."/>
            <person name="Gladyshev V.N."/>
            <person name="Groth M."/>
            <person name="Guda C."/>
            <person name="Hadaegh A."/>
            <person name="Iglesias-Rodriguez M.D."/>
            <person name="Jenkins J."/>
            <person name="Jones B.M."/>
            <person name="Lawson T."/>
            <person name="Leese F."/>
            <person name="Lindquist E."/>
            <person name="Lobanov A."/>
            <person name="Lomsadze A."/>
            <person name="Malik S.B."/>
            <person name="Marsh M.E."/>
            <person name="Mackinder L."/>
            <person name="Mock T."/>
            <person name="Mueller-Roeber B."/>
            <person name="Pagarete A."/>
            <person name="Parker M."/>
            <person name="Probert I."/>
            <person name="Quesneville H."/>
            <person name="Raines C."/>
            <person name="Rensing S.A."/>
            <person name="Riano-Pachon D.M."/>
            <person name="Richier S."/>
            <person name="Rokitta S."/>
            <person name="Shiraiwa Y."/>
            <person name="Soanes D.M."/>
            <person name="van der Giezen M."/>
            <person name="Wahlund T.M."/>
            <person name="Williams B."/>
            <person name="Wilson W."/>
            <person name="Wolfe G."/>
            <person name="Wurch L.L."/>
        </authorList>
    </citation>
    <scope>NUCLEOTIDE SEQUENCE</scope>
</reference>
<proteinExistence type="inferred from homology"/>
<dbReference type="STRING" id="2903.R1DKQ3"/>
<dbReference type="eggNOG" id="KOG0376">
    <property type="taxonomic scope" value="Eukaryota"/>
</dbReference>
<evidence type="ECO:0000256" key="5">
    <source>
        <dbReference type="SAM" id="MobiDB-lite"/>
    </source>
</evidence>
<dbReference type="SUPFAM" id="SSF56300">
    <property type="entry name" value="Metallo-dependent phosphatases"/>
    <property type="match status" value="1"/>
</dbReference>
<evidence type="ECO:0000256" key="3">
    <source>
        <dbReference type="ARBA" id="ARBA00023211"/>
    </source>
</evidence>
<reference evidence="7" key="2">
    <citation type="submission" date="2024-10" db="UniProtKB">
        <authorList>
            <consortium name="EnsemblProtists"/>
        </authorList>
    </citation>
    <scope>IDENTIFICATION</scope>
</reference>
<name>A0A0D3IJJ1_EMIH1</name>
<protein>
    <recommendedName>
        <fullName evidence="4">Serine/threonine-protein phosphatase</fullName>
        <ecNumber evidence="4">3.1.3.16</ecNumber>
    </recommendedName>
</protein>
<evidence type="ECO:0000256" key="1">
    <source>
        <dbReference type="ARBA" id="ARBA00001936"/>
    </source>
</evidence>
<dbReference type="Pfam" id="PF00149">
    <property type="entry name" value="Metallophos"/>
    <property type="match status" value="1"/>
</dbReference>
<dbReference type="EC" id="3.1.3.16" evidence="4"/>
<evidence type="ECO:0000313" key="8">
    <source>
        <dbReference type="Proteomes" id="UP000013827"/>
    </source>
</evidence>
<accession>A0A0D3IJJ1</accession>
<feature type="domain" description="Serine/threonine specific protein phosphatases" evidence="6">
    <location>
        <begin position="242"/>
        <end position="247"/>
    </location>
</feature>
<dbReference type="KEGG" id="ehx:EMIHUDRAFT_428010"/>
<organism evidence="7 8">
    <name type="scientific">Emiliania huxleyi (strain CCMP1516)</name>
    <dbReference type="NCBI Taxonomy" id="280463"/>
    <lineage>
        <taxon>Eukaryota</taxon>
        <taxon>Haptista</taxon>
        <taxon>Haptophyta</taxon>
        <taxon>Prymnesiophyceae</taxon>
        <taxon>Isochrysidales</taxon>
        <taxon>Noelaerhabdaceae</taxon>
        <taxon>Emiliania</taxon>
    </lineage>
</organism>
<sequence length="443" mass="48332">MGCVESVPARTSRSSRPRLSSNHERMAPYKDEADDTSSEASDAEDAAFDAWDAMEQAEELSYLEQQLKGCSVDELMTKRFPTRGGALASPRGGGAAAHSQWSSVAAALTYDGDFALSPPYTLKKAGELYSYLRSPNAKPLPRKMVYEMLIAASHAFEAQAAACGSLIHVPPPAKPGERLLVCGDTHGQLQDVLVIFEEHGLPAPGNAYLFNGDIADRGRNATEIFVLLLAFKLACPDIMHINRGNHEQRDLNERPFANGGGFAWEVRAKYPHDELLIDLFQNLFTNLPIASLVGEWALVIHGGLFREEDVTLDDIRAIDACRQPPSVLQTRDDTLLFDALWADPHDGDGIVASDNRGGVSIQFGRDLTKAFCARNGVQSIIRSHQLPKRKRGYEIQHDAMLLTIFSASNYGGVCGNRGGALAPDDRRRGGSDGRAEAGLLLWM</sequence>